<proteinExistence type="predicted"/>
<accession>A0A6J2WEW3</accession>
<keyword evidence="8" id="KW-0325">Glycoprotein</keyword>
<evidence type="ECO:0000313" key="12">
    <source>
        <dbReference type="Proteomes" id="UP000504632"/>
    </source>
</evidence>
<dbReference type="FunCoup" id="A0A6J2WEW3">
    <property type="interactions" value="930"/>
</dbReference>
<evidence type="ECO:0000256" key="2">
    <source>
        <dbReference type="ARBA" id="ARBA00022475"/>
    </source>
</evidence>
<evidence type="ECO:0000256" key="5">
    <source>
        <dbReference type="ARBA" id="ARBA00022729"/>
    </source>
</evidence>
<evidence type="ECO:0000256" key="6">
    <source>
        <dbReference type="ARBA" id="ARBA00022989"/>
    </source>
</evidence>
<dbReference type="GeneID" id="115823027"/>
<sequence>MLAKILFLLCLTHTSAQDLCKSDTDDGYKVRLSIKTALGDDAYTWNDSEQFLFKATLAFAMMQYMPEETFNLSNILICDETERVSFWFVVMSPQNQSQLIPKAEVENAVRKSRNRINSAFLLTDKTLEFVGIPPTFAAPVVYTTPPWLIVFGVVIGAVCAGIVAILISTFIQKSRKTKEKENDLVSDEETMRSVGNGMAGLGDKDGVYNQSFVDDDRFTKL</sequence>
<evidence type="ECO:0000256" key="7">
    <source>
        <dbReference type="ARBA" id="ARBA00023136"/>
    </source>
</evidence>
<dbReference type="InterPro" id="IPR031588">
    <property type="entry name" value="Collectrin_dom"/>
</dbReference>
<dbReference type="PANTHER" id="PTHR46884:SF1">
    <property type="entry name" value="COLLECTRIN"/>
    <property type="match status" value="1"/>
</dbReference>
<dbReference type="RefSeq" id="XP_030642883.1">
    <property type="nucleotide sequence ID" value="XM_030787023.1"/>
</dbReference>
<keyword evidence="12" id="KW-1185">Reference proteome</keyword>
<keyword evidence="7 9" id="KW-0472">Membrane</keyword>
<evidence type="ECO:0000256" key="1">
    <source>
        <dbReference type="ARBA" id="ARBA00004251"/>
    </source>
</evidence>
<dbReference type="OrthoDB" id="9899436at2759"/>
<feature type="domain" description="Collectrin-like" evidence="11">
    <location>
        <begin position="24"/>
        <end position="221"/>
    </location>
</feature>
<reference evidence="13" key="1">
    <citation type="submission" date="2025-08" db="UniProtKB">
        <authorList>
            <consortium name="RefSeq"/>
        </authorList>
    </citation>
    <scope>IDENTIFICATION</scope>
</reference>
<keyword evidence="6 9" id="KW-1133">Transmembrane helix</keyword>
<dbReference type="GO" id="GO:0005886">
    <property type="term" value="C:plasma membrane"/>
    <property type="evidence" value="ECO:0007669"/>
    <property type="project" value="UniProtKB-SubCell"/>
</dbReference>
<evidence type="ECO:0000259" key="11">
    <source>
        <dbReference type="PROSITE" id="PS52010"/>
    </source>
</evidence>
<organism evidence="12 13">
    <name type="scientific">Chanos chanos</name>
    <name type="common">Milkfish</name>
    <name type="synonym">Mugil chanos</name>
    <dbReference type="NCBI Taxonomy" id="29144"/>
    <lineage>
        <taxon>Eukaryota</taxon>
        <taxon>Metazoa</taxon>
        <taxon>Chordata</taxon>
        <taxon>Craniata</taxon>
        <taxon>Vertebrata</taxon>
        <taxon>Euteleostomi</taxon>
        <taxon>Actinopterygii</taxon>
        <taxon>Neopterygii</taxon>
        <taxon>Teleostei</taxon>
        <taxon>Ostariophysi</taxon>
        <taxon>Gonorynchiformes</taxon>
        <taxon>Chanidae</taxon>
        <taxon>Chanos</taxon>
    </lineage>
</organism>
<dbReference type="AlphaFoldDB" id="A0A6J2WEW3"/>
<dbReference type="PROSITE" id="PS52010">
    <property type="entry name" value="COLLECTRIN_LIKE"/>
    <property type="match status" value="1"/>
</dbReference>
<keyword evidence="2" id="KW-1003">Cell membrane</keyword>
<dbReference type="InterPro" id="IPR042944">
    <property type="entry name" value="Collectrin"/>
</dbReference>
<evidence type="ECO:0000256" key="8">
    <source>
        <dbReference type="ARBA" id="ARBA00023180"/>
    </source>
</evidence>
<keyword evidence="5 10" id="KW-0732">Signal</keyword>
<feature type="signal peptide" evidence="10">
    <location>
        <begin position="1"/>
        <end position="16"/>
    </location>
</feature>
<name>A0A6J2WEW3_CHACN</name>
<keyword evidence="3" id="KW-0597">Phosphoprotein</keyword>
<gene>
    <name evidence="13" type="primary">cltrn</name>
</gene>
<dbReference type="InParanoid" id="A0A6J2WEW3"/>
<dbReference type="Pfam" id="PF16959">
    <property type="entry name" value="Collectrin"/>
    <property type="match status" value="1"/>
</dbReference>
<dbReference type="PANTHER" id="PTHR46884">
    <property type="entry name" value="COLLECTRIN"/>
    <property type="match status" value="1"/>
</dbReference>
<protein>
    <submittedName>
        <fullName evidence="13">Collectrin</fullName>
    </submittedName>
</protein>
<evidence type="ECO:0000256" key="3">
    <source>
        <dbReference type="ARBA" id="ARBA00022553"/>
    </source>
</evidence>
<dbReference type="CTD" id="57393"/>
<dbReference type="GO" id="GO:0070062">
    <property type="term" value="C:extracellular exosome"/>
    <property type="evidence" value="ECO:0007669"/>
    <property type="project" value="TreeGrafter"/>
</dbReference>
<evidence type="ECO:0000313" key="13">
    <source>
        <dbReference type="RefSeq" id="XP_030642883.1"/>
    </source>
</evidence>
<evidence type="ECO:0000256" key="4">
    <source>
        <dbReference type="ARBA" id="ARBA00022692"/>
    </source>
</evidence>
<feature type="chain" id="PRO_5026737678" evidence="10">
    <location>
        <begin position="17"/>
        <end position="221"/>
    </location>
</feature>
<evidence type="ECO:0000256" key="9">
    <source>
        <dbReference type="SAM" id="Phobius"/>
    </source>
</evidence>
<comment type="subcellular location">
    <subcellularLocation>
        <location evidence="1">Cell membrane</location>
        <topology evidence="1">Single-pass type I membrane protein</topology>
    </subcellularLocation>
</comment>
<keyword evidence="4 9" id="KW-0812">Transmembrane</keyword>
<feature type="transmembrane region" description="Helical" evidence="9">
    <location>
        <begin position="147"/>
        <end position="171"/>
    </location>
</feature>
<dbReference type="GO" id="GO:0051957">
    <property type="term" value="P:positive regulation of amino acid transport"/>
    <property type="evidence" value="ECO:0007669"/>
    <property type="project" value="TreeGrafter"/>
</dbReference>
<evidence type="ECO:0000256" key="10">
    <source>
        <dbReference type="SAM" id="SignalP"/>
    </source>
</evidence>
<dbReference type="Proteomes" id="UP000504632">
    <property type="component" value="Chromosome 10"/>
</dbReference>